<accession>A0A2M7FYH6</accession>
<proteinExistence type="predicted"/>
<dbReference type="Proteomes" id="UP000231019">
    <property type="component" value="Unassembled WGS sequence"/>
</dbReference>
<organism evidence="1 2">
    <name type="scientific">bacterium (Candidatus Blackallbacteria) CG17_big_fil_post_rev_8_21_14_2_50_48_46</name>
    <dbReference type="NCBI Taxonomy" id="2014261"/>
    <lineage>
        <taxon>Bacteria</taxon>
        <taxon>Candidatus Blackallbacteria</taxon>
    </lineage>
</organism>
<gene>
    <name evidence="1" type="ORF">COW36_24425</name>
</gene>
<reference evidence="1 2" key="1">
    <citation type="submission" date="2017-09" db="EMBL/GenBank/DDBJ databases">
        <title>Depth-based differentiation of microbial function through sediment-hosted aquifers and enrichment of novel symbionts in the deep terrestrial subsurface.</title>
        <authorList>
            <person name="Probst A.J."/>
            <person name="Ladd B."/>
            <person name="Jarett J.K."/>
            <person name="Geller-Mcgrath D.E."/>
            <person name="Sieber C.M."/>
            <person name="Emerson J.B."/>
            <person name="Anantharaman K."/>
            <person name="Thomas B.C."/>
            <person name="Malmstrom R."/>
            <person name="Stieglmeier M."/>
            <person name="Klingl A."/>
            <person name="Woyke T."/>
            <person name="Ryan C.M."/>
            <person name="Banfield J.F."/>
        </authorList>
    </citation>
    <scope>NUCLEOTIDE SEQUENCE [LARGE SCALE GENOMIC DNA]</scope>
    <source>
        <strain evidence="1">CG17_big_fil_post_rev_8_21_14_2_50_48_46</strain>
    </source>
</reference>
<dbReference type="EMBL" id="PFFQ01000066">
    <property type="protein sequence ID" value="PIW13816.1"/>
    <property type="molecule type" value="Genomic_DNA"/>
</dbReference>
<evidence type="ECO:0000313" key="2">
    <source>
        <dbReference type="Proteomes" id="UP000231019"/>
    </source>
</evidence>
<comment type="caution">
    <text evidence="1">The sequence shown here is derived from an EMBL/GenBank/DDBJ whole genome shotgun (WGS) entry which is preliminary data.</text>
</comment>
<evidence type="ECO:0000313" key="1">
    <source>
        <dbReference type="EMBL" id="PIW13816.1"/>
    </source>
</evidence>
<dbReference type="Pfam" id="PF14114">
    <property type="entry name" value="DUF4286"/>
    <property type="match status" value="1"/>
</dbReference>
<dbReference type="InterPro" id="IPR025563">
    <property type="entry name" value="DUF4286"/>
</dbReference>
<sequence length="101" mass="11850">MILYSVTVSLPETLAAEWLQWQKEIHIPEVLATGYFKHHQMQKLLEPVIEAGFVTYNILYTTDSLEKLNNYRMHEAPRLQAQHLERFGEDVFAVRSVMEIC</sequence>
<dbReference type="AlphaFoldDB" id="A0A2M7FYH6"/>
<protein>
    <submittedName>
        <fullName evidence="1">DUF4286 domain-containing protein</fullName>
    </submittedName>
</protein>
<name>A0A2M7FYH6_9BACT</name>